<dbReference type="InterPro" id="IPR029016">
    <property type="entry name" value="GAF-like_dom_sf"/>
</dbReference>
<evidence type="ECO:0008006" key="3">
    <source>
        <dbReference type="Google" id="ProtNLM"/>
    </source>
</evidence>
<protein>
    <recommendedName>
        <fullName evidence="3">GAF domain-containing protein</fullName>
    </recommendedName>
</protein>
<keyword evidence="2" id="KW-1185">Reference proteome</keyword>
<proteinExistence type="predicted"/>
<reference evidence="1 2" key="1">
    <citation type="submission" date="2017-05" db="EMBL/GenBank/DDBJ databases">
        <authorList>
            <person name="Song R."/>
            <person name="Chenine A.L."/>
            <person name="Ruprecht R.M."/>
        </authorList>
    </citation>
    <scope>NUCLEOTIDE SEQUENCE [LARGE SCALE GENOMIC DNA]</scope>
    <source>
        <strain evidence="1 2">CECT 8489</strain>
    </source>
</reference>
<evidence type="ECO:0000313" key="2">
    <source>
        <dbReference type="Proteomes" id="UP000201838"/>
    </source>
</evidence>
<dbReference type="SUPFAM" id="SSF55781">
    <property type="entry name" value="GAF domain-like"/>
    <property type="match status" value="1"/>
</dbReference>
<dbReference type="RefSeq" id="WP_093973684.1">
    <property type="nucleotide sequence ID" value="NZ_FXXQ01000005.1"/>
</dbReference>
<sequence length="160" mass="17318">MQDTLEKLIKAQTENGQPARLFQAVETACSDLFGFHFLTILQTLPGTNNVLRLHSSSPDDYPVGALKPMGGTPWGKVVIEGGKTWLGNSRDEVLWAFPDAELILSKGCEACACAPVRWNAQTKGILSLNAARDSYTVDDLAEMAQIAQTLLPTMITPPST</sequence>
<dbReference type="OrthoDB" id="7066078at2"/>
<dbReference type="Gene3D" id="3.30.450.40">
    <property type="match status" value="1"/>
</dbReference>
<name>A0A238J0C1_9RHOB</name>
<evidence type="ECO:0000313" key="1">
    <source>
        <dbReference type="EMBL" id="SMX23702.1"/>
    </source>
</evidence>
<accession>A0A238J0C1</accession>
<dbReference type="EMBL" id="FXXQ01000005">
    <property type="protein sequence ID" value="SMX23702.1"/>
    <property type="molecule type" value="Genomic_DNA"/>
</dbReference>
<gene>
    <name evidence="1" type="ORF">BOA8489_01813</name>
</gene>
<dbReference type="Proteomes" id="UP000201838">
    <property type="component" value="Unassembled WGS sequence"/>
</dbReference>
<dbReference type="AlphaFoldDB" id="A0A238J0C1"/>
<organism evidence="1 2">
    <name type="scientific">Boseongicola aestuarii</name>
    <dbReference type="NCBI Taxonomy" id="1470561"/>
    <lineage>
        <taxon>Bacteria</taxon>
        <taxon>Pseudomonadati</taxon>
        <taxon>Pseudomonadota</taxon>
        <taxon>Alphaproteobacteria</taxon>
        <taxon>Rhodobacterales</taxon>
        <taxon>Paracoccaceae</taxon>
        <taxon>Boseongicola</taxon>
    </lineage>
</organism>